<reference evidence="1 2" key="1">
    <citation type="journal article" date="2022" name="G3 (Bethesda)">
        <title>Whole-genome sequence and methylome profiling of the almond [Prunus dulcis (Mill.) D.A. Webb] cultivar 'Nonpareil'.</title>
        <authorList>
            <person name="D'Amico-Willman K.M."/>
            <person name="Ouma W.Z."/>
            <person name="Meulia T."/>
            <person name="Sideli G.M."/>
            <person name="Gradziel T.M."/>
            <person name="Fresnedo-Ramirez J."/>
        </authorList>
    </citation>
    <scope>NUCLEOTIDE SEQUENCE [LARGE SCALE GENOMIC DNA]</scope>
    <source>
        <strain evidence="1">Clone GOH B32 T37-40</strain>
    </source>
</reference>
<keyword evidence="2" id="KW-1185">Reference proteome</keyword>
<comment type="caution">
    <text evidence="1">The sequence shown here is derived from an EMBL/GenBank/DDBJ whole genome shotgun (WGS) entry which is preliminary data.</text>
</comment>
<proteinExistence type="predicted"/>
<gene>
    <name evidence="1" type="ORF">L3X38_000031</name>
</gene>
<accession>A0AAD4YK15</accession>
<organism evidence="1 2">
    <name type="scientific">Prunus dulcis</name>
    <name type="common">Almond</name>
    <name type="synonym">Amygdalus dulcis</name>
    <dbReference type="NCBI Taxonomy" id="3755"/>
    <lineage>
        <taxon>Eukaryota</taxon>
        <taxon>Viridiplantae</taxon>
        <taxon>Streptophyta</taxon>
        <taxon>Embryophyta</taxon>
        <taxon>Tracheophyta</taxon>
        <taxon>Spermatophyta</taxon>
        <taxon>Magnoliopsida</taxon>
        <taxon>eudicotyledons</taxon>
        <taxon>Gunneridae</taxon>
        <taxon>Pentapetalae</taxon>
        <taxon>rosids</taxon>
        <taxon>fabids</taxon>
        <taxon>Rosales</taxon>
        <taxon>Rosaceae</taxon>
        <taxon>Amygdaloideae</taxon>
        <taxon>Amygdaleae</taxon>
        <taxon>Prunus</taxon>
    </lineage>
</organism>
<dbReference type="EMBL" id="JAJFAZ020000018">
    <property type="protein sequence ID" value="KAI5311378.1"/>
    <property type="molecule type" value="Genomic_DNA"/>
</dbReference>
<evidence type="ECO:0000313" key="2">
    <source>
        <dbReference type="Proteomes" id="UP001054821"/>
    </source>
</evidence>
<protein>
    <submittedName>
        <fullName evidence="1">Uncharacterized protein</fullName>
    </submittedName>
</protein>
<evidence type="ECO:0000313" key="1">
    <source>
        <dbReference type="EMBL" id="KAI5311378.1"/>
    </source>
</evidence>
<name>A0AAD4YK15_PRUDU</name>
<sequence>CLCTSRLSPEFEALHSEQSQRREKCEYDHRLSRKGYIGLEDQLEDTMPGEEINCSLL</sequence>
<dbReference type="AlphaFoldDB" id="A0AAD4YK15"/>
<feature type="non-terminal residue" evidence="1">
    <location>
        <position position="1"/>
    </location>
</feature>
<dbReference type="Proteomes" id="UP001054821">
    <property type="component" value="Unassembled WGS sequence"/>
</dbReference>